<dbReference type="AlphaFoldDB" id="A0A9P6NJH4"/>
<dbReference type="OrthoDB" id="2504515at2759"/>
<dbReference type="Proteomes" id="UP000886653">
    <property type="component" value="Unassembled WGS sequence"/>
</dbReference>
<evidence type="ECO:0000313" key="1">
    <source>
        <dbReference type="EMBL" id="KAG0146742.1"/>
    </source>
</evidence>
<proteinExistence type="predicted"/>
<sequence>MRFFLAEIIVNKFPEDLDMAKEILVEKQPLTVEVVLESLDKHKLDADEPKNKVNFVALATRRTPGTINYCSNGTHNENSKHSRAEGYQLHPEKRPPKFKKKDRIYENKPSASSAITLNNECDQNCSSCSNPRALSCCAVGESKAKLLDGACSNHMMSNGDALLPLMR</sequence>
<dbReference type="EMBL" id="MU167256">
    <property type="protein sequence ID" value="KAG0146742.1"/>
    <property type="molecule type" value="Genomic_DNA"/>
</dbReference>
<keyword evidence="2" id="KW-1185">Reference proteome</keyword>
<gene>
    <name evidence="1" type="ORF">CROQUDRAFT_701041</name>
</gene>
<evidence type="ECO:0000313" key="2">
    <source>
        <dbReference type="Proteomes" id="UP000886653"/>
    </source>
</evidence>
<protein>
    <submittedName>
        <fullName evidence="1">Uncharacterized protein</fullName>
    </submittedName>
</protein>
<reference evidence="1" key="1">
    <citation type="submission" date="2013-11" db="EMBL/GenBank/DDBJ databases">
        <title>Genome sequence of the fusiform rust pathogen reveals effectors for host alternation and coevolution with pine.</title>
        <authorList>
            <consortium name="DOE Joint Genome Institute"/>
            <person name="Smith K."/>
            <person name="Pendleton A."/>
            <person name="Kubisiak T."/>
            <person name="Anderson C."/>
            <person name="Salamov A."/>
            <person name="Aerts A."/>
            <person name="Riley R."/>
            <person name="Clum A."/>
            <person name="Lindquist E."/>
            <person name="Ence D."/>
            <person name="Campbell M."/>
            <person name="Kronenberg Z."/>
            <person name="Feau N."/>
            <person name="Dhillon B."/>
            <person name="Hamelin R."/>
            <person name="Burleigh J."/>
            <person name="Smith J."/>
            <person name="Yandell M."/>
            <person name="Nelson C."/>
            <person name="Grigoriev I."/>
            <person name="Davis J."/>
        </authorList>
    </citation>
    <scope>NUCLEOTIDE SEQUENCE</scope>
    <source>
        <strain evidence="1">G11</strain>
    </source>
</reference>
<comment type="caution">
    <text evidence="1">The sequence shown here is derived from an EMBL/GenBank/DDBJ whole genome shotgun (WGS) entry which is preliminary data.</text>
</comment>
<organism evidence="1 2">
    <name type="scientific">Cronartium quercuum f. sp. fusiforme G11</name>
    <dbReference type="NCBI Taxonomy" id="708437"/>
    <lineage>
        <taxon>Eukaryota</taxon>
        <taxon>Fungi</taxon>
        <taxon>Dikarya</taxon>
        <taxon>Basidiomycota</taxon>
        <taxon>Pucciniomycotina</taxon>
        <taxon>Pucciniomycetes</taxon>
        <taxon>Pucciniales</taxon>
        <taxon>Coleosporiaceae</taxon>
        <taxon>Cronartium</taxon>
    </lineage>
</organism>
<accession>A0A9P6NJH4</accession>
<name>A0A9P6NJH4_9BASI</name>